<gene>
    <name evidence="3" type="ORF">JYA63_07240</name>
</gene>
<dbReference type="InterPro" id="IPR043143">
    <property type="entry name" value="Mal/L-sulf/L-lact_DH-like_NADP"/>
</dbReference>
<dbReference type="RefSeq" id="WP_205725108.1">
    <property type="nucleotide sequence ID" value="NZ_JAFHKR010000038.1"/>
</dbReference>
<organism evidence="3 4">
    <name type="scientific">Fictibacillus nanhaiensis</name>
    <dbReference type="NCBI Taxonomy" id="742169"/>
    <lineage>
        <taxon>Bacteria</taxon>
        <taxon>Bacillati</taxon>
        <taxon>Bacillota</taxon>
        <taxon>Bacilli</taxon>
        <taxon>Bacillales</taxon>
        <taxon>Fictibacillaceae</taxon>
        <taxon>Fictibacillus</taxon>
    </lineage>
</organism>
<dbReference type="PANTHER" id="PTHR11091:SF0">
    <property type="entry name" value="MALATE DEHYDROGENASE"/>
    <property type="match status" value="1"/>
</dbReference>
<evidence type="ECO:0000313" key="4">
    <source>
        <dbReference type="Proteomes" id="UP001296923"/>
    </source>
</evidence>
<evidence type="ECO:0000256" key="1">
    <source>
        <dbReference type="ARBA" id="ARBA00006056"/>
    </source>
</evidence>
<protein>
    <submittedName>
        <fullName evidence="3">Ldh family oxidoreductase</fullName>
    </submittedName>
</protein>
<proteinExistence type="inferred from homology"/>
<dbReference type="InterPro" id="IPR003767">
    <property type="entry name" value="Malate/L-lactate_DH-like"/>
</dbReference>
<dbReference type="SUPFAM" id="SSF89733">
    <property type="entry name" value="L-sulfolactate dehydrogenase-like"/>
    <property type="match status" value="1"/>
</dbReference>
<comment type="caution">
    <text evidence="3">The sequence shown here is derived from an EMBL/GenBank/DDBJ whole genome shotgun (WGS) entry which is preliminary data.</text>
</comment>
<dbReference type="Pfam" id="PF02615">
    <property type="entry name" value="Ldh_2"/>
    <property type="match status" value="1"/>
</dbReference>
<evidence type="ECO:0000256" key="2">
    <source>
        <dbReference type="ARBA" id="ARBA00023002"/>
    </source>
</evidence>
<dbReference type="Gene3D" id="3.30.1370.60">
    <property type="entry name" value="Hypothetical oxidoreductase yiak, domain 2"/>
    <property type="match status" value="1"/>
</dbReference>
<reference evidence="3 4" key="1">
    <citation type="submission" date="2021-01" db="EMBL/GenBank/DDBJ databases">
        <title>Genome Sequencing of Type Strains.</title>
        <authorList>
            <person name="Lemaire J.F."/>
            <person name="Inderbitzin P."/>
            <person name="Collins S.B."/>
            <person name="Wespe N."/>
            <person name="Knight-Connoni V."/>
        </authorList>
    </citation>
    <scope>NUCLEOTIDE SEQUENCE [LARGE SCALE GENOMIC DNA]</scope>
    <source>
        <strain evidence="3 4">DSM 23009</strain>
    </source>
</reference>
<dbReference type="Proteomes" id="UP001296923">
    <property type="component" value="Unassembled WGS sequence"/>
</dbReference>
<dbReference type="EMBL" id="JAFHKR010000038">
    <property type="protein sequence ID" value="MBN3554050.1"/>
    <property type="molecule type" value="Genomic_DNA"/>
</dbReference>
<keyword evidence="4" id="KW-1185">Reference proteome</keyword>
<comment type="similarity">
    <text evidence="1">Belongs to the LDH2/MDH2 oxidoreductase family.</text>
</comment>
<dbReference type="Gene3D" id="1.10.1530.10">
    <property type="match status" value="1"/>
</dbReference>
<evidence type="ECO:0000313" key="3">
    <source>
        <dbReference type="EMBL" id="MBN3554050.1"/>
    </source>
</evidence>
<dbReference type="InterPro" id="IPR043144">
    <property type="entry name" value="Mal/L-sulf/L-lact_DH-like_ah"/>
</dbReference>
<dbReference type="InterPro" id="IPR036111">
    <property type="entry name" value="Mal/L-sulfo/L-lacto_DH-like_sf"/>
</dbReference>
<dbReference type="PANTHER" id="PTHR11091">
    <property type="entry name" value="OXIDOREDUCTASE-RELATED"/>
    <property type="match status" value="1"/>
</dbReference>
<name>A0ABS2ZPS4_9BACL</name>
<keyword evidence="2" id="KW-0560">Oxidoreductase</keyword>
<sequence length="337" mass="36943">MNISNENLKKFVSNCYKKVGIPNRDAETIADLQVLTDSRGVKSHGTKHLLSYINKLLDGSINTKPNIKIESETLSICTIDANNGLGHVIGTYAMQLAIKKAKHTGIGVIAVQNSSHYGAAACYSMLASNENMIGFTTSQTGSPSVAPFGGIDRLLDNAPISFAIPAKKEPAIVLDMACGSSSWGRIKEMEEKGIKLNEGQALDINGLITTDPVNAFTLLPFGEAKGFGLTVVMSILTRLLGRHQDKSKNQNRRGQLFIALNIEVFSDLNIFLNSVDEFIRDIRNSNTQTEIEKITLPGERAFNQHQKSQQIGIEIDSTHLHTLYQVANKLSVEFPWE</sequence>
<accession>A0ABS2ZPS4</accession>